<dbReference type="InterPro" id="IPR051749">
    <property type="entry name" value="PINc/VapC_TA_RNase"/>
</dbReference>
<dbReference type="InterPro" id="IPR002716">
    <property type="entry name" value="PIN_dom"/>
</dbReference>
<dbReference type="Gene3D" id="3.40.50.1010">
    <property type="entry name" value="5'-nuclease"/>
    <property type="match status" value="1"/>
</dbReference>
<dbReference type="Pfam" id="PF01850">
    <property type="entry name" value="PIN"/>
    <property type="match status" value="1"/>
</dbReference>
<dbReference type="PANTHER" id="PTHR42740:SF1">
    <property type="entry name" value="RIBONUCLEASE VAPC3"/>
    <property type="match status" value="1"/>
</dbReference>
<evidence type="ECO:0000313" key="8">
    <source>
        <dbReference type="Proteomes" id="UP000241229"/>
    </source>
</evidence>
<dbReference type="Proteomes" id="UP000241229">
    <property type="component" value="Unassembled WGS sequence"/>
</dbReference>
<sequence>MILVDTSVWVAFFRQHASTDTLALDDLLAAKKVLVGDLIAAEVLQGIKGAREEKLVASALLRLPSRDLCGMEIALKAAGNYRRLRAKGVTIRGTVDVVIATWCIENDVPLLHNDRDFIAMESELGLKAYNRSV</sequence>
<reference evidence="7 8" key="1">
    <citation type="submission" date="2018-03" db="EMBL/GenBank/DDBJ databases">
        <title>The draft genome of Mesorhizobium sp. 6GN-30.</title>
        <authorList>
            <person name="Liu L."/>
            <person name="Li L."/>
            <person name="Wang T."/>
            <person name="Zhang X."/>
            <person name="Liang L."/>
        </authorList>
    </citation>
    <scope>NUCLEOTIDE SEQUENCE [LARGE SCALE GENOMIC DNA]</scope>
    <source>
        <strain evidence="7 8">6GN30</strain>
    </source>
</reference>
<keyword evidence="5" id="KW-0460">Magnesium</keyword>
<organism evidence="7 8">
    <name type="scientific">Kumtagia ephedrae</name>
    <dbReference type="NCBI Taxonomy" id="2116701"/>
    <lineage>
        <taxon>Bacteria</taxon>
        <taxon>Pseudomonadati</taxon>
        <taxon>Pseudomonadota</taxon>
        <taxon>Alphaproteobacteria</taxon>
        <taxon>Hyphomicrobiales</taxon>
        <taxon>Phyllobacteriaceae</taxon>
        <taxon>Kumtagia</taxon>
    </lineage>
</organism>
<evidence type="ECO:0000259" key="6">
    <source>
        <dbReference type="Pfam" id="PF01850"/>
    </source>
</evidence>
<dbReference type="EMBL" id="PXYK01000008">
    <property type="protein sequence ID" value="PSJ61048.1"/>
    <property type="molecule type" value="Genomic_DNA"/>
</dbReference>
<dbReference type="GO" id="GO:0004540">
    <property type="term" value="F:RNA nuclease activity"/>
    <property type="evidence" value="ECO:0007669"/>
    <property type="project" value="TreeGrafter"/>
</dbReference>
<comment type="caution">
    <text evidence="7">The sequence shown here is derived from an EMBL/GenBank/DDBJ whole genome shotgun (WGS) entry which is preliminary data.</text>
</comment>
<evidence type="ECO:0000256" key="2">
    <source>
        <dbReference type="ARBA" id="ARBA00022722"/>
    </source>
</evidence>
<evidence type="ECO:0000256" key="4">
    <source>
        <dbReference type="ARBA" id="ARBA00022801"/>
    </source>
</evidence>
<accession>A0A2P7SEZ1</accession>
<evidence type="ECO:0000256" key="1">
    <source>
        <dbReference type="ARBA" id="ARBA00022649"/>
    </source>
</evidence>
<protein>
    <submittedName>
        <fullName evidence="7">VapC toxin family PIN domain ribonuclease</fullName>
    </submittedName>
</protein>
<dbReference type="PANTHER" id="PTHR42740">
    <property type="entry name" value="RIBONUCLEASE VAPC3"/>
    <property type="match status" value="1"/>
</dbReference>
<keyword evidence="2" id="KW-0540">Nuclease</keyword>
<keyword evidence="8" id="KW-1185">Reference proteome</keyword>
<dbReference type="AlphaFoldDB" id="A0A2P7SEZ1"/>
<feature type="domain" description="PIN" evidence="6">
    <location>
        <begin position="2"/>
        <end position="119"/>
    </location>
</feature>
<dbReference type="CDD" id="cd18760">
    <property type="entry name" value="PIN_MtVapC3-like"/>
    <property type="match status" value="1"/>
</dbReference>
<dbReference type="GO" id="GO:0046872">
    <property type="term" value="F:metal ion binding"/>
    <property type="evidence" value="ECO:0007669"/>
    <property type="project" value="UniProtKB-KW"/>
</dbReference>
<evidence type="ECO:0000256" key="5">
    <source>
        <dbReference type="ARBA" id="ARBA00022842"/>
    </source>
</evidence>
<dbReference type="OrthoDB" id="9811788at2"/>
<proteinExistence type="predicted"/>
<gene>
    <name evidence="7" type="ORF">C7I84_10095</name>
</gene>
<name>A0A2P7SEZ1_9HYPH</name>
<dbReference type="GO" id="GO:0016787">
    <property type="term" value="F:hydrolase activity"/>
    <property type="evidence" value="ECO:0007669"/>
    <property type="project" value="UniProtKB-KW"/>
</dbReference>
<keyword evidence="4" id="KW-0378">Hydrolase</keyword>
<dbReference type="RefSeq" id="WP_106772053.1">
    <property type="nucleotide sequence ID" value="NZ_PXYK01000008.1"/>
</dbReference>
<dbReference type="InterPro" id="IPR029060">
    <property type="entry name" value="PIN-like_dom_sf"/>
</dbReference>
<evidence type="ECO:0000256" key="3">
    <source>
        <dbReference type="ARBA" id="ARBA00022723"/>
    </source>
</evidence>
<dbReference type="SUPFAM" id="SSF88723">
    <property type="entry name" value="PIN domain-like"/>
    <property type="match status" value="1"/>
</dbReference>
<evidence type="ECO:0000313" key="7">
    <source>
        <dbReference type="EMBL" id="PSJ61048.1"/>
    </source>
</evidence>
<keyword evidence="3" id="KW-0479">Metal-binding</keyword>
<keyword evidence="1" id="KW-1277">Toxin-antitoxin system</keyword>